<feature type="domain" description="SusD-like N-terminal" evidence="7">
    <location>
        <begin position="23"/>
        <end position="219"/>
    </location>
</feature>
<evidence type="ECO:0000259" key="7">
    <source>
        <dbReference type="Pfam" id="PF14322"/>
    </source>
</evidence>
<accession>A0A399D3I8</accession>
<dbReference type="InterPro" id="IPR033985">
    <property type="entry name" value="SusD-like_N"/>
</dbReference>
<keyword evidence="4" id="KW-0472">Membrane</keyword>
<keyword evidence="10" id="KW-1185">Reference proteome</keyword>
<evidence type="ECO:0000256" key="2">
    <source>
        <dbReference type="ARBA" id="ARBA00006275"/>
    </source>
</evidence>
<dbReference type="Pfam" id="PF14322">
    <property type="entry name" value="SusD-like_3"/>
    <property type="match status" value="1"/>
</dbReference>
<dbReference type="EMBL" id="QWET01000002">
    <property type="protein sequence ID" value="RIH66515.1"/>
    <property type="molecule type" value="Genomic_DNA"/>
</dbReference>
<comment type="caution">
    <text evidence="9">The sequence shown here is derived from an EMBL/GenBank/DDBJ whole genome shotgun (WGS) entry which is preliminary data.</text>
</comment>
<evidence type="ECO:0000256" key="4">
    <source>
        <dbReference type="ARBA" id="ARBA00023136"/>
    </source>
</evidence>
<evidence type="ECO:0000256" key="3">
    <source>
        <dbReference type="ARBA" id="ARBA00022729"/>
    </source>
</evidence>
<dbReference type="PROSITE" id="PS51257">
    <property type="entry name" value="PROKAR_LIPOPROTEIN"/>
    <property type="match status" value="1"/>
</dbReference>
<evidence type="ECO:0000259" key="6">
    <source>
        <dbReference type="Pfam" id="PF07980"/>
    </source>
</evidence>
<dbReference type="InterPro" id="IPR011990">
    <property type="entry name" value="TPR-like_helical_dom_sf"/>
</dbReference>
<dbReference type="Pfam" id="PF07980">
    <property type="entry name" value="SusD_RagB"/>
    <property type="match status" value="1"/>
</dbReference>
<evidence type="ECO:0000256" key="1">
    <source>
        <dbReference type="ARBA" id="ARBA00004442"/>
    </source>
</evidence>
<feature type="domain" description="RagB/SusD" evidence="6">
    <location>
        <begin position="260"/>
        <end position="563"/>
    </location>
</feature>
<keyword evidence="3" id="KW-0732">Signal</keyword>
<dbReference type="Proteomes" id="UP000266441">
    <property type="component" value="Unassembled WGS sequence"/>
</dbReference>
<dbReference type="SUPFAM" id="SSF48452">
    <property type="entry name" value="TPR-like"/>
    <property type="match status" value="1"/>
</dbReference>
<dbReference type="GO" id="GO:0009279">
    <property type="term" value="C:cell outer membrane"/>
    <property type="evidence" value="ECO:0007669"/>
    <property type="project" value="UniProtKB-SubCell"/>
</dbReference>
<evidence type="ECO:0000313" key="9">
    <source>
        <dbReference type="EMBL" id="RIH66515.1"/>
    </source>
</evidence>
<dbReference type="OrthoDB" id="5694214at2"/>
<comment type="similarity">
    <text evidence="2">Belongs to the SusD family.</text>
</comment>
<name>A0A399D3I8_9BACT</name>
<reference evidence="9" key="2">
    <citation type="submission" date="2018-08" db="EMBL/GenBank/DDBJ databases">
        <authorList>
            <person name="Ferrada E.E."/>
            <person name="Latorre B.A."/>
        </authorList>
    </citation>
    <scope>NUCLEOTIDE SEQUENCE</scope>
    <source>
        <strain evidence="9">SY21</strain>
    </source>
</reference>
<reference evidence="9 10" key="1">
    <citation type="journal article" date="2015" name="Int. J. Syst. Evol. Microbiol.">
        <title>Mariniphaga sediminis sp. nov., isolated from coastal sediment.</title>
        <authorList>
            <person name="Wang F.Q."/>
            <person name="Shen Q.Y."/>
            <person name="Chen G.J."/>
            <person name="Du Z.J."/>
        </authorList>
    </citation>
    <scope>NUCLEOTIDE SEQUENCE [LARGE SCALE GENOMIC DNA]</scope>
    <source>
        <strain evidence="9 10">SY21</strain>
    </source>
</reference>
<dbReference type="RefSeq" id="WP_119348389.1">
    <property type="nucleotide sequence ID" value="NZ_QWET01000002.1"/>
</dbReference>
<evidence type="ECO:0000313" key="10">
    <source>
        <dbReference type="Proteomes" id="UP000266441"/>
    </source>
</evidence>
<gene>
    <name evidence="9" type="ORF">D1164_02605</name>
    <name evidence="8" type="ORF">D1164_15555</name>
</gene>
<dbReference type="Gene3D" id="1.25.40.390">
    <property type="match status" value="1"/>
</dbReference>
<dbReference type="AlphaFoldDB" id="A0A399D3I8"/>
<sequence length="565" mass="64392">MKSKIKYSILTILLTFALVSCEDYLEKYPLNNPSDATFLSNETELKMAVAGCYNILWSRVQSMPFVPVFDQVSDIGWDRNGSPLQAAGRGDADSRNADLLGLWTNLYQGISRCNYLITNMERGQENIPAQVFAQSKAEARFLRALYYHYLIELWGGVPLVTTPLSLSESNVPRATKSDIADFLITELNECANDLPQETNPLSGRASKAAAWALVSRIALYNERWSDAISAAQKVMAMEGTEVLLHDNYMDLFQYAGQDSKEIIFSVQFLKGEQMHSMFRFFGTRNAKGHTNKKPSYQTADTWECIDGLQIDESPLYDPQNPFANRDPRLNFTLSLPGSIFLGFQYETHGDSLYCWNYNVDPPQRIPNLEATHAYATFTGIGWRKYADNLDKDAVNDSELNMIVMRYAEVLLNYAEAKIEAGQIDQSVLDAINKVRQRPTVEMPPITTTDQTELRYAVRRERKYELSCEGLRLFDIRRWKIAENVMNLPVLGRMKKAYPAIAPRVDEHGTSYYDNIPIAQQGESADFKMRVVEIRSFDKNRDYLWPIPYVEMDTNSEMTQNPGYGD</sequence>
<dbReference type="CDD" id="cd08977">
    <property type="entry name" value="SusD"/>
    <property type="match status" value="1"/>
</dbReference>
<dbReference type="EMBL" id="QWET01000012">
    <property type="protein sequence ID" value="RIH64236.1"/>
    <property type="molecule type" value="Genomic_DNA"/>
</dbReference>
<keyword evidence="5" id="KW-0998">Cell outer membrane</keyword>
<evidence type="ECO:0000313" key="8">
    <source>
        <dbReference type="EMBL" id="RIH64236.1"/>
    </source>
</evidence>
<evidence type="ECO:0000256" key="5">
    <source>
        <dbReference type="ARBA" id="ARBA00023237"/>
    </source>
</evidence>
<protein>
    <submittedName>
        <fullName evidence="9">RagB/SusD family nutrient uptake outer membrane protein</fullName>
    </submittedName>
</protein>
<organism evidence="9 10">
    <name type="scientific">Mariniphaga sediminis</name>
    <dbReference type="NCBI Taxonomy" id="1628158"/>
    <lineage>
        <taxon>Bacteria</taxon>
        <taxon>Pseudomonadati</taxon>
        <taxon>Bacteroidota</taxon>
        <taxon>Bacteroidia</taxon>
        <taxon>Marinilabiliales</taxon>
        <taxon>Prolixibacteraceae</taxon>
        <taxon>Mariniphaga</taxon>
    </lineage>
</organism>
<proteinExistence type="inferred from homology"/>
<dbReference type="InterPro" id="IPR012944">
    <property type="entry name" value="SusD_RagB_dom"/>
</dbReference>
<comment type="subcellular location">
    <subcellularLocation>
        <location evidence="1">Cell outer membrane</location>
    </subcellularLocation>
</comment>